<dbReference type="PANTHER" id="PTHR24256">
    <property type="entry name" value="TRYPTASE-RELATED"/>
    <property type="match status" value="1"/>
</dbReference>
<dbReference type="Gene3D" id="2.40.10.10">
    <property type="entry name" value="Trypsin-like serine proteases"/>
    <property type="match status" value="1"/>
</dbReference>
<accession>A0A1B0CQV5</accession>
<reference evidence="9" key="1">
    <citation type="submission" date="2020-05" db="UniProtKB">
        <authorList>
            <consortium name="EnsemblMetazoa"/>
        </authorList>
    </citation>
    <scope>IDENTIFICATION</scope>
    <source>
        <strain evidence="9">Jacobina</strain>
    </source>
</reference>
<keyword evidence="5" id="KW-1015">Disulfide bond</keyword>
<evidence type="ECO:0000256" key="1">
    <source>
        <dbReference type="ARBA" id="ARBA00004239"/>
    </source>
</evidence>
<dbReference type="GO" id="GO:0006508">
    <property type="term" value="P:proteolysis"/>
    <property type="evidence" value="ECO:0007669"/>
    <property type="project" value="UniProtKB-KW"/>
</dbReference>
<keyword evidence="2" id="KW-0645">Protease</keyword>
<dbReference type="EMBL" id="AJWK01024084">
    <property type="status" value="NOT_ANNOTATED_CDS"/>
    <property type="molecule type" value="Genomic_DNA"/>
</dbReference>
<dbReference type="EMBL" id="AJWK01024082">
    <property type="status" value="NOT_ANNOTATED_CDS"/>
    <property type="molecule type" value="Genomic_DNA"/>
</dbReference>
<proteinExistence type="inferred from homology"/>
<keyword evidence="10" id="KW-1185">Reference proteome</keyword>
<dbReference type="InterPro" id="IPR001254">
    <property type="entry name" value="Trypsin_dom"/>
</dbReference>
<dbReference type="EMBL" id="AJWK01024081">
    <property type="status" value="NOT_ANNOTATED_CDS"/>
    <property type="molecule type" value="Genomic_DNA"/>
</dbReference>
<keyword evidence="3" id="KW-0378">Hydrolase</keyword>
<dbReference type="InterPro" id="IPR051487">
    <property type="entry name" value="Ser/Thr_Proteases_Immune/Dev"/>
</dbReference>
<dbReference type="PROSITE" id="PS50240">
    <property type="entry name" value="TRYPSIN_DOM"/>
    <property type="match status" value="1"/>
</dbReference>
<dbReference type="EnsemblMetazoa" id="LLOJ007254-RA">
    <property type="protein sequence ID" value="LLOJ007254-PA"/>
    <property type="gene ID" value="LLOJ007254"/>
</dbReference>
<dbReference type="AlphaFoldDB" id="A0A1B0CQV5"/>
<dbReference type="FunFam" id="2.40.10.10:FF:000036">
    <property type="entry name" value="Trypsin beta"/>
    <property type="match status" value="1"/>
</dbReference>
<sequence>MTINGWSIKQEFLHIVRFRDFLPESHNPLYQDCRVTGWGKKTIEGELTDILLQSRVPILSNAKCQLAYGDHIKIHEGHICGGKLEKKAGAPCVGDSGGGLQCREGHTGSWILVGITSFGWNCSLKLPDVFTRITYYVQWINKVISILAFIVHMKALATMMEIPIIPKL</sequence>
<dbReference type="EMBL" id="AJWK01024083">
    <property type="status" value="NOT_ANNOTATED_CDS"/>
    <property type="molecule type" value="Genomic_DNA"/>
</dbReference>
<dbReference type="InterPro" id="IPR009003">
    <property type="entry name" value="Peptidase_S1_PA"/>
</dbReference>
<dbReference type="InterPro" id="IPR043504">
    <property type="entry name" value="Peptidase_S1_PA_chymotrypsin"/>
</dbReference>
<dbReference type="CDD" id="cd00190">
    <property type="entry name" value="Tryp_SPc"/>
    <property type="match status" value="1"/>
</dbReference>
<name>A0A1B0CQV5_LUTLO</name>
<comment type="similarity">
    <text evidence="7">Belongs to the peptidase S1 family. CLIP subfamily.</text>
</comment>
<comment type="subcellular location">
    <subcellularLocation>
        <location evidence="1">Secreted</location>
        <location evidence="1">Extracellular space</location>
    </subcellularLocation>
</comment>
<dbReference type="Proteomes" id="UP000092461">
    <property type="component" value="Unassembled WGS sequence"/>
</dbReference>
<keyword evidence="4" id="KW-0720">Serine protease</keyword>
<evidence type="ECO:0000313" key="10">
    <source>
        <dbReference type="Proteomes" id="UP000092461"/>
    </source>
</evidence>
<evidence type="ECO:0000256" key="2">
    <source>
        <dbReference type="ARBA" id="ARBA00022670"/>
    </source>
</evidence>
<dbReference type="GO" id="GO:0004252">
    <property type="term" value="F:serine-type endopeptidase activity"/>
    <property type="evidence" value="ECO:0007669"/>
    <property type="project" value="InterPro"/>
</dbReference>
<dbReference type="SMART" id="SM00020">
    <property type="entry name" value="Tryp_SPc"/>
    <property type="match status" value="1"/>
</dbReference>
<protein>
    <recommendedName>
        <fullName evidence="8">Peptidase S1 domain-containing protein</fullName>
    </recommendedName>
</protein>
<evidence type="ECO:0000256" key="7">
    <source>
        <dbReference type="ARBA" id="ARBA00024195"/>
    </source>
</evidence>
<keyword evidence="6" id="KW-0325">Glycoprotein</keyword>
<evidence type="ECO:0000256" key="5">
    <source>
        <dbReference type="ARBA" id="ARBA00023157"/>
    </source>
</evidence>
<evidence type="ECO:0000256" key="4">
    <source>
        <dbReference type="ARBA" id="ARBA00022825"/>
    </source>
</evidence>
<feature type="domain" description="Peptidase S1" evidence="8">
    <location>
        <begin position="1"/>
        <end position="145"/>
    </location>
</feature>
<evidence type="ECO:0000259" key="8">
    <source>
        <dbReference type="PROSITE" id="PS50240"/>
    </source>
</evidence>
<dbReference type="VEuPathDB" id="VectorBase:LLOJ007254"/>
<organism evidence="9 10">
    <name type="scientific">Lutzomyia longipalpis</name>
    <name type="common">Sand fly</name>
    <dbReference type="NCBI Taxonomy" id="7200"/>
    <lineage>
        <taxon>Eukaryota</taxon>
        <taxon>Metazoa</taxon>
        <taxon>Ecdysozoa</taxon>
        <taxon>Arthropoda</taxon>
        <taxon>Hexapoda</taxon>
        <taxon>Insecta</taxon>
        <taxon>Pterygota</taxon>
        <taxon>Neoptera</taxon>
        <taxon>Endopterygota</taxon>
        <taxon>Diptera</taxon>
        <taxon>Nematocera</taxon>
        <taxon>Psychodoidea</taxon>
        <taxon>Psychodidae</taxon>
        <taxon>Lutzomyia</taxon>
        <taxon>Lutzomyia</taxon>
    </lineage>
</organism>
<evidence type="ECO:0000313" key="9">
    <source>
        <dbReference type="EnsemblMetazoa" id="LLOJ007254-PA"/>
    </source>
</evidence>
<dbReference type="Pfam" id="PF00089">
    <property type="entry name" value="Trypsin"/>
    <property type="match status" value="1"/>
</dbReference>
<dbReference type="GO" id="GO:0005576">
    <property type="term" value="C:extracellular region"/>
    <property type="evidence" value="ECO:0007669"/>
    <property type="project" value="UniProtKB-SubCell"/>
</dbReference>
<dbReference type="SUPFAM" id="SSF50494">
    <property type="entry name" value="Trypsin-like serine proteases"/>
    <property type="match status" value="1"/>
</dbReference>
<evidence type="ECO:0000256" key="6">
    <source>
        <dbReference type="ARBA" id="ARBA00023180"/>
    </source>
</evidence>
<dbReference type="VEuPathDB" id="VectorBase:LLONM1_008758"/>
<evidence type="ECO:0000256" key="3">
    <source>
        <dbReference type="ARBA" id="ARBA00022801"/>
    </source>
</evidence>